<reference evidence="7 8" key="1">
    <citation type="journal article" date="2017" name="ISME J.">
        <title>Unveiling bifidobacterial biogeography across the mammalian branch of the tree of life.</title>
        <authorList>
            <person name="Milani C."/>
            <person name="Mangifesta M."/>
            <person name="Mancabelli L."/>
            <person name="Lugli G.A."/>
            <person name="James K."/>
            <person name="Duranti S."/>
            <person name="Turroni F."/>
            <person name="Ferrario C."/>
            <person name="Ossiprandi M.C."/>
            <person name="van Sinderen D."/>
            <person name="Ventura M."/>
        </authorList>
    </citation>
    <scope>NUCLEOTIDE SEQUENCE [LARGE SCALE GENOMIC DNA]</scope>
    <source>
        <strain evidence="7 8">70</strain>
    </source>
</reference>
<feature type="modified residue" description="4-aspartylphosphate" evidence="4">
    <location>
        <position position="52"/>
    </location>
</feature>
<feature type="domain" description="Response regulatory" evidence="6">
    <location>
        <begin position="2"/>
        <end position="117"/>
    </location>
</feature>
<dbReference type="GO" id="GO:0000160">
    <property type="term" value="P:phosphorelay signal transduction system"/>
    <property type="evidence" value="ECO:0007669"/>
    <property type="project" value="InterPro"/>
</dbReference>
<accession>A0A2A2EKQ8</accession>
<dbReference type="PROSITE" id="PS50043">
    <property type="entry name" value="HTH_LUXR_2"/>
    <property type="match status" value="1"/>
</dbReference>
<dbReference type="Proteomes" id="UP000217986">
    <property type="component" value="Unassembled WGS sequence"/>
</dbReference>
<keyword evidence="2" id="KW-0238">DNA-binding</keyword>
<dbReference type="RefSeq" id="WP_162288171.1">
    <property type="nucleotide sequence ID" value="NZ_MVOG01000011.1"/>
</dbReference>
<evidence type="ECO:0000256" key="2">
    <source>
        <dbReference type="ARBA" id="ARBA00023125"/>
    </source>
</evidence>
<dbReference type="CDD" id="cd06170">
    <property type="entry name" value="LuxR_C_like"/>
    <property type="match status" value="1"/>
</dbReference>
<evidence type="ECO:0000256" key="3">
    <source>
        <dbReference type="ARBA" id="ARBA00023163"/>
    </source>
</evidence>
<dbReference type="SUPFAM" id="SSF46894">
    <property type="entry name" value="C-terminal effector domain of the bipartite response regulators"/>
    <property type="match status" value="1"/>
</dbReference>
<dbReference type="GO" id="GO:0006355">
    <property type="term" value="P:regulation of DNA-templated transcription"/>
    <property type="evidence" value="ECO:0007669"/>
    <property type="project" value="InterPro"/>
</dbReference>
<dbReference type="EMBL" id="MVOG01000011">
    <property type="protein sequence ID" value="PAU69476.1"/>
    <property type="molecule type" value="Genomic_DNA"/>
</dbReference>
<name>A0A2A2EKQ8_9BIFI</name>
<sequence length="214" mass="23979">MQFIIVDNDPRAADSVAGFIRSAYPQAIIHQLRGTEQNIIEECDVADLVVMDMQLFDASGPELCTKLRRVNGRTPVLGMTCFPKSYYDERFRQAGGQGLVHKEDLGTLLTMIDLLLHGGAEPGYLPPDAARRAVLARDVRPGPASDDDMPDALTPAERNVYRLMGEYGNDPKQIAAQLDVKPSTVRTHIRAIRRKLDLPTTKDLMRLLLRRRNR</sequence>
<dbReference type="InterPro" id="IPR016032">
    <property type="entry name" value="Sig_transdc_resp-reg_C-effctor"/>
</dbReference>
<evidence type="ECO:0000256" key="1">
    <source>
        <dbReference type="ARBA" id="ARBA00023015"/>
    </source>
</evidence>
<evidence type="ECO:0000259" key="5">
    <source>
        <dbReference type="PROSITE" id="PS50043"/>
    </source>
</evidence>
<comment type="caution">
    <text evidence="7">The sequence shown here is derived from an EMBL/GenBank/DDBJ whole genome shotgun (WGS) entry which is preliminary data.</text>
</comment>
<evidence type="ECO:0000313" key="7">
    <source>
        <dbReference type="EMBL" id="PAU69476.1"/>
    </source>
</evidence>
<keyword evidence="3" id="KW-0804">Transcription</keyword>
<dbReference type="GO" id="GO:0003677">
    <property type="term" value="F:DNA binding"/>
    <property type="evidence" value="ECO:0007669"/>
    <property type="project" value="UniProtKB-KW"/>
</dbReference>
<dbReference type="Pfam" id="PF00072">
    <property type="entry name" value="Response_reg"/>
    <property type="match status" value="1"/>
</dbReference>
<dbReference type="Gene3D" id="1.10.10.10">
    <property type="entry name" value="Winged helix-like DNA-binding domain superfamily/Winged helix DNA-binding domain"/>
    <property type="match status" value="1"/>
</dbReference>
<dbReference type="SUPFAM" id="SSF52172">
    <property type="entry name" value="CheY-like"/>
    <property type="match status" value="1"/>
</dbReference>
<dbReference type="Gene3D" id="3.40.50.2300">
    <property type="match status" value="1"/>
</dbReference>
<organism evidence="7 8">
    <name type="scientific">Bifidobacterium italicum</name>
    <dbReference type="NCBI Taxonomy" id="1960968"/>
    <lineage>
        <taxon>Bacteria</taxon>
        <taxon>Bacillati</taxon>
        <taxon>Actinomycetota</taxon>
        <taxon>Actinomycetes</taxon>
        <taxon>Bifidobacteriales</taxon>
        <taxon>Bifidobacteriaceae</taxon>
        <taxon>Bifidobacterium</taxon>
    </lineage>
</organism>
<evidence type="ECO:0000313" key="8">
    <source>
        <dbReference type="Proteomes" id="UP000217986"/>
    </source>
</evidence>
<proteinExistence type="predicted"/>
<keyword evidence="1" id="KW-0805">Transcription regulation</keyword>
<dbReference type="InterPro" id="IPR011006">
    <property type="entry name" value="CheY-like_superfamily"/>
</dbReference>
<dbReference type="SMART" id="SM00421">
    <property type="entry name" value="HTH_LUXR"/>
    <property type="match status" value="1"/>
</dbReference>
<feature type="domain" description="HTH luxR-type" evidence="5">
    <location>
        <begin position="146"/>
        <end position="212"/>
    </location>
</feature>
<dbReference type="PANTHER" id="PTHR44688:SF16">
    <property type="entry name" value="DNA-BINDING TRANSCRIPTIONAL ACTIVATOR DEVR_DOSR"/>
    <property type="match status" value="1"/>
</dbReference>
<dbReference type="PANTHER" id="PTHR44688">
    <property type="entry name" value="DNA-BINDING TRANSCRIPTIONAL ACTIVATOR DEVR_DOSR"/>
    <property type="match status" value="1"/>
</dbReference>
<keyword evidence="4" id="KW-0597">Phosphoprotein</keyword>
<dbReference type="InterPro" id="IPR036388">
    <property type="entry name" value="WH-like_DNA-bd_sf"/>
</dbReference>
<protein>
    <submittedName>
        <fullName evidence="7">Two component transcriptional regulator, LuxR family</fullName>
    </submittedName>
</protein>
<dbReference type="InterPro" id="IPR001789">
    <property type="entry name" value="Sig_transdc_resp-reg_receiver"/>
</dbReference>
<dbReference type="Pfam" id="PF00196">
    <property type="entry name" value="GerE"/>
    <property type="match status" value="1"/>
</dbReference>
<evidence type="ECO:0000259" key="6">
    <source>
        <dbReference type="PROSITE" id="PS50110"/>
    </source>
</evidence>
<dbReference type="PROSITE" id="PS50110">
    <property type="entry name" value="RESPONSE_REGULATORY"/>
    <property type="match status" value="1"/>
</dbReference>
<keyword evidence="8" id="KW-1185">Reference proteome</keyword>
<evidence type="ECO:0000256" key="4">
    <source>
        <dbReference type="PROSITE-ProRule" id="PRU00169"/>
    </source>
</evidence>
<dbReference type="AlphaFoldDB" id="A0A2A2EKQ8"/>
<dbReference type="InterPro" id="IPR000792">
    <property type="entry name" value="Tscrpt_reg_LuxR_C"/>
</dbReference>
<gene>
    <name evidence="7" type="ORF">B1400_0842</name>
</gene>